<dbReference type="RefSeq" id="WP_140596544.1">
    <property type="nucleotide sequence ID" value="NZ_VFWZ01000008.1"/>
</dbReference>
<evidence type="ECO:0000313" key="1">
    <source>
        <dbReference type="EMBL" id="TPN82991.1"/>
    </source>
</evidence>
<gene>
    <name evidence="1" type="ORF">FHK87_21435</name>
</gene>
<accession>A0A504J9V0</accession>
<proteinExistence type="predicted"/>
<dbReference type="EMBL" id="VFWZ01000008">
    <property type="protein sequence ID" value="TPN82991.1"/>
    <property type="molecule type" value="Genomic_DNA"/>
</dbReference>
<name>A0A504J9V0_9FLAO</name>
<organism evidence="1 2">
    <name type="scientific">Aquimarina algicola</name>
    <dbReference type="NCBI Taxonomy" id="2589995"/>
    <lineage>
        <taxon>Bacteria</taxon>
        <taxon>Pseudomonadati</taxon>
        <taxon>Bacteroidota</taxon>
        <taxon>Flavobacteriia</taxon>
        <taxon>Flavobacteriales</taxon>
        <taxon>Flavobacteriaceae</taxon>
        <taxon>Aquimarina</taxon>
    </lineage>
</organism>
<sequence>MRSIFYNKSIVITCFLVVSIVFPEAVFGQNFFKYKGPMKVAQYDGVANYIYKLKEKDTIFEGAFQIKDDNNLSPLAQKRNRSFLFTGTFKGNLPHGNWQFTIGEFQPKATTTLVDYQYVIELDGIQQKVLGKLDNGKPIGEWTVRLDSIENSDIHKTLFKSTVEFKNGVPQKSFHVDTKTESLVGRFLRNGLAHDQWTLYYNDEVDKEEHWYFDSGLLTKIETHSGIDHTVIDIYKKNKTNTKTINLDKQYIEILKSFSNATSTDNNFEQGISQLLLKNDQYYTEIEDILSSIGDSVVLSTFKVKVPYYPIASNEEKRLNKIVNYFSKSKKMSDTILNDTQLNILKLSDEETATWYKSVESITKEYLEPMQKVVNSHQQNLMQYRDRKDLVDQFWREDIPLVLTGNSSFDDKQSIREYSKNGYIVLKTTDLEGVYQIAKYTESILDFLYKQLHKKVSKERRQKEIISIEEKLIVTTKRLKKQIDSLQEIVPSKHKKALNSLAVFADDKLSVYSNMEETTKKLEEAKRLTKCFTQVKNLTTQIAKLPEQKEEIKQKYIDPIWNPFTSTIMDEEIKKRIVDAYTRILVPYALEQVETNLKCNTVEDTTTTLQELFVRMIALRDEDTSKIERKLRKEKDPIEILKLFGISTIIKEKE</sequence>
<protein>
    <submittedName>
        <fullName evidence="1">Uncharacterized protein</fullName>
    </submittedName>
</protein>
<comment type="caution">
    <text evidence="1">The sequence shown here is derived from an EMBL/GenBank/DDBJ whole genome shotgun (WGS) entry which is preliminary data.</text>
</comment>
<dbReference type="AlphaFoldDB" id="A0A504J9V0"/>
<dbReference type="OrthoDB" id="831785at2"/>
<keyword evidence="2" id="KW-1185">Reference proteome</keyword>
<reference evidence="1 2" key="1">
    <citation type="submission" date="2019-06" db="EMBL/GenBank/DDBJ databases">
        <authorList>
            <person name="Meng X."/>
        </authorList>
    </citation>
    <scope>NUCLEOTIDE SEQUENCE [LARGE SCALE GENOMIC DNA]</scope>
    <source>
        <strain evidence="1 2">M625</strain>
    </source>
</reference>
<evidence type="ECO:0000313" key="2">
    <source>
        <dbReference type="Proteomes" id="UP000315540"/>
    </source>
</evidence>
<dbReference type="Proteomes" id="UP000315540">
    <property type="component" value="Unassembled WGS sequence"/>
</dbReference>